<reference evidence="2" key="2">
    <citation type="submission" date="2019-07" db="EMBL/GenBank/DDBJ databases">
        <authorList>
            <person name="Seetharam A."/>
            <person name="Woodhouse M."/>
            <person name="Cannon E."/>
        </authorList>
    </citation>
    <scope>NUCLEOTIDE SEQUENCE [LARGE SCALE GENOMIC DNA]</scope>
    <source>
        <strain evidence="2">cv. B73</strain>
    </source>
</reference>
<proteinExistence type="predicted"/>
<dbReference type="Proteomes" id="UP000007305">
    <property type="component" value="Chromosome 4"/>
</dbReference>
<sequence length="81" mass="8832">MLLEDSPSTALEKLSTTTPTTVVRKLLYSETDNMPKAANKSNINSPEKDDGDKETAQLDTIPNNKGKGPADTIESPPKRFK</sequence>
<dbReference type="InParanoid" id="A0A804NMC2"/>
<evidence type="ECO:0000256" key="1">
    <source>
        <dbReference type="SAM" id="MobiDB-lite"/>
    </source>
</evidence>
<feature type="compositionally biased region" description="Basic and acidic residues" evidence="1">
    <location>
        <begin position="46"/>
        <end position="56"/>
    </location>
</feature>
<keyword evidence="3" id="KW-1185">Reference proteome</keyword>
<dbReference type="AlphaFoldDB" id="A0A804NMC2"/>
<protein>
    <submittedName>
        <fullName evidence="2">Uncharacterized protein</fullName>
    </submittedName>
</protein>
<evidence type="ECO:0000313" key="2">
    <source>
        <dbReference type="EnsemblPlants" id="Zm00001eb171150_P001"/>
    </source>
</evidence>
<evidence type="ECO:0000313" key="3">
    <source>
        <dbReference type="Proteomes" id="UP000007305"/>
    </source>
</evidence>
<feature type="region of interest" description="Disordered" evidence="1">
    <location>
        <begin position="29"/>
        <end position="81"/>
    </location>
</feature>
<dbReference type="Gramene" id="Zm00001eb171150_T001">
    <property type="protein sequence ID" value="Zm00001eb171150_P001"/>
    <property type="gene ID" value="Zm00001eb171150"/>
</dbReference>
<reference evidence="2" key="3">
    <citation type="submission" date="2021-05" db="UniProtKB">
        <authorList>
            <consortium name="EnsemblPlants"/>
        </authorList>
    </citation>
    <scope>IDENTIFICATION</scope>
    <source>
        <strain evidence="2">cv. B73</strain>
    </source>
</reference>
<accession>A0A804NMC2</accession>
<reference evidence="3" key="1">
    <citation type="journal article" date="2009" name="Science">
        <title>The B73 maize genome: complexity, diversity, and dynamics.</title>
        <authorList>
            <person name="Schnable P.S."/>
            <person name="Ware D."/>
            <person name="Fulton R.S."/>
            <person name="Stein J.C."/>
            <person name="Wei F."/>
            <person name="Pasternak S."/>
            <person name="Liang C."/>
            <person name="Zhang J."/>
            <person name="Fulton L."/>
            <person name="Graves T.A."/>
            <person name="Minx P."/>
            <person name="Reily A.D."/>
            <person name="Courtney L."/>
            <person name="Kruchowski S.S."/>
            <person name="Tomlinson C."/>
            <person name="Strong C."/>
            <person name="Delehaunty K."/>
            <person name="Fronick C."/>
            <person name="Courtney B."/>
            <person name="Rock S.M."/>
            <person name="Belter E."/>
            <person name="Du F."/>
            <person name="Kim K."/>
            <person name="Abbott R.M."/>
            <person name="Cotton M."/>
            <person name="Levy A."/>
            <person name="Marchetto P."/>
            <person name="Ochoa K."/>
            <person name="Jackson S.M."/>
            <person name="Gillam B."/>
            <person name="Chen W."/>
            <person name="Yan L."/>
            <person name="Higginbotham J."/>
            <person name="Cardenas M."/>
            <person name="Waligorski J."/>
            <person name="Applebaum E."/>
            <person name="Phelps L."/>
            <person name="Falcone J."/>
            <person name="Kanchi K."/>
            <person name="Thane T."/>
            <person name="Scimone A."/>
            <person name="Thane N."/>
            <person name="Henke J."/>
            <person name="Wang T."/>
            <person name="Ruppert J."/>
            <person name="Shah N."/>
            <person name="Rotter K."/>
            <person name="Hodges J."/>
            <person name="Ingenthron E."/>
            <person name="Cordes M."/>
            <person name="Kohlberg S."/>
            <person name="Sgro J."/>
            <person name="Delgado B."/>
            <person name="Mead K."/>
            <person name="Chinwalla A."/>
            <person name="Leonard S."/>
            <person name="Crouse K."/>
            <person name="Collura K."/>
            <person name="Kudrna D."/>
            <person name="Currie J."/>
            <person name="He R."/>
            <person name="Angelova A."/>
            <person name="Rajasekar S."/>
            <person name="Mueller T."/>
            <person name="Lomeli R."/>
            <person name="Scara G."/>
            <person name="Ko A."/>
            <person name="Delaney K."/>
            <person name="Wissotski M."/>
            <person name="Lopez G."/>
            <person name="Campos D."/>
            <person name="Braidotti M."/>
            <person name="Ashley E."/>
            <person name="Golser W."/>
            <person name="Kim H."/>
            <person name="Lee S."/>
            <person name="Lin J."/>
            <person name="Dujmic Z."/>
            <person name="Kim W."/>
            <person name="Talag J."/>
            <person name="Zuccolo A."/>
            <person name="Fan C."/>
            <person name="Sebastian A."/>
            <person name="Kramer M."/>
            <person name="Spiegel L."/>
            <person name="Nascimento L."/>
            <person name="Zutavern T."/>
            <person name="Miller B."/>
            <person name="Ambroise C."/>
            <person name="Muller S."/>
            <person name="Spooner W."/>
            <person name="Narechania A."/>
            <person name="Ren L."/>
            <person name="Wei S."/>
            <person name="Kumari S."/>
            <person name="Faga B."/>
            <person name="Levy M.J."/>
            <person name="McMahan L."/>
            <person name="Van Buren P."/>
            <person name="Vaughn M.W."/>
            <person name="Ying K."/>
            <person name="Yeh C.-T."/>
            <person name="Emrich S.J."/>
            <person name="Jia Y."/>
            <person name="Kalyanaraman A."/>
            <person name="Hsia A.-P."/>
            <person name="Barbazuk W.B."/>
            <person name="Baucom R.S."/>
            <person name="Brutnell T.P."/>
            <person name="Carpita N.C."/>
            <person name="Chaparro C."/>
            <person name="Chia J.-M."/>
            <person name="Deragon J.-M."/>
            <person name="Estill J.C."/>
            <person name="Fu Y."/>
            <person name="Jeddeloh J.A."/>
            <person name="Han Y."/>
            <person name="Lee H."/>
            <person name="Li P."/>
            <person name="Lisch D.R."/>
            <person name="Liu S."/>
            <person name="Liu Z."/>
            <person name="Nagel D.H."/>
            <person name="McCann M.C."/>
            <person name="SanMiguel P."/>
            <person name="Myers A.M."/>
            <person name="Nettleton D."/>
            <person name="Nguyen J."/>
            <person name="Penning B.W."/>
            <person name="Ponnala L."/>
            <person name="Schneider K.L."/>
            <person name="Schwartz D.C."/>
            <person name="Sharma A."/>
            <person name="Soderlund C."/>
            <person name="Springer N.M."/>
            <person name="Sun Q."/>
            <person name="Wang H."/>
            <person name="Waterman M."/>
            <person name="Westerman R."/>
            <person name="Wolfgruber T.K."/>
            <person name="Yang L."/>
            <person name="Yu Y."/>
            <person name="Zhang L."/>
            <person name="Zhou S."/>
            <person name="Zhu Q."/>
            <person name="Bennetzen J.L."/>
            <person name="Dawe R.K."/>
            <person name="Jiang J."/>
            <person name="Jiang N."/>
            <person name="Presting G.G."/>
            <person name="Wessler S.R."/>
            <person name="Aluru S."/>
            <person name="Martienssen R.A."/>
            <person name="Clifton S.W."/>
            <person name="McCombie W.R."/>
            <person name="Wing R.A."/>
            <person name="Wilson R.K."/>
        </authorList>
    </citation>
    <scope>NUCLEOTIDE SEQUENCE [LARGE SCALE GENOMIC DNA]</scope>
    <source>
        <strain evidence="3">cv. B73</strain>
    </source>
</reference>
<organism evidence="2 3">
    <name type="scientific">Zea mays</name>
    <name type="common">Maize</name>
    <dbReference type="NCBI Taxonomy" id="4577"/>
    <lineage>
        <taxon>Eukaryota</taxon>
        <taxon>Viridiplantae</taxon>
        <taxon>Streptophyta</taxon>
        <taxon>Embryophyta</taxon>
        <taxon>Tracheophyta</taxon>
        <taxon>Spermatophyta</taxon>
        <taxon>Magnoliopsida</taxon>
        <taxon>Liliopsida</taxon>
        <taxon>Poales</taxon>
        <taxon>Poaceae</taxon>
        <taxon>PACMAD clade</taxon>
        <taxon>Panicoideae</taxon>
        <taxon>Andropogonodae</taxon>
        <taxon>Andropogoneae</taxon>
        <taxon>Tripsacinae</taxon>
        <taxon>Zea</taxon>
    </lineage>
</organism>
<dbReference type="EnsemblPlants" id="Zm00001eb171150_T001">
    <property type="protein sequence ID" value="Zm00001eb171150_P001"/>
    <property type="gene ID" value="Zm00001eb171150"/>
</dbReference>
<name>A0A804NMC2_MAIZE</name>